<evidence type="ECO:0000313" key="2">
    <source>
        <dbReference type="Proteomes" id="UP000665561"/>
    </source>
</evidence>
<sequence>MARWVNVNVRLDRRDRAVRKDRPALRLKDRNCFKDLLARLEKPERQDLPARLDRPAWPDSRGRSALLARLGLRDLPAR</sequence>
<proteinExistence type="predicted"/>
<name>A0ABW9XKM4_9BACL</name>
<accession>A0ABW9XKM4</accession>
<reference evidence="1 2" key="1">
    <citation type="submission" date="2020-01" db="EMBL/GenBank/DDBJ databases">
        <title>Paenibacillus soybeanensis sp. nov. isolated from the nodules of soybean (Glycine max(L.) Merr).</title>
        <authorList>
            <person name="Wang H."/>
        </authorList>
    </citation>
    <scope>NUCLEOTIDE SEQUENCE [LARGE SCALE GENOMIC DNA]</scope>
    <source>
        <strain evidence="1 2">T1</strain>
    </source>
</reference>
<comment type="caution">
    <text evidence="1">The sequence shown here is derived from an EMBL/GenBank/DDBJ whole genome shotgun (WGS) entry which is preliminary data.</text>
</comment>
<organism evidence="1 2">
    <name type="scientific">Paenibacillus glycinis</name>
    <dbReference type="NCBI Taxonomy" id="2697035"/>
    <lineage>
        <taxon>Bacteria</taxon>
        <taxon>Bacillati</taxon>
        <taxon>Bacillota</taxon>
        <taxon>Bacilli</taxon>
        <taxon>Bacillales</taxon>
        <taxon>Paenibacillaceae</taxon>
        <taxon>Paenibacillus</taxon>
    </lineage>
</organism>
<dbReference type="RefSeq" id="WP_161741581.1">
    <property type="nucleotide sequence ID" value="NZ_JAAAMV010000002.1"/>
</dbReference>
<gene>
    <name evidence="1" type="ORF">GT019_04625</name>
</gene>
<keyword evidence="2" id="KW-1185">Reference proteome</keyword>
<dbReference type="Proteomes" id="UP000665561">
    <property type="component" value="Unassembled WGS sequence"/>
</dbReference>
<dbReference type="EMBL" id="JAAAMV010000002">
    <property type="protein sequence ID" value="NBD23147.1"/>
    <property type="molecule type" value="Genomic_DNA"/>
</dbReference>
<protein>
    <submittedName>
        <fullName evidence="1">Uncharacterized protein</fullName>
    </submittedName>
</protein>
<evidence type="ECO:0000313" key="1">
    <source>
        <dbReference type="EMBL" id="NBD23147.1"/>
    </source>
</evidence>